<dbReference type="RefSeq" id="WP_345232680.1">
    <property type="nucleotide sequence ID" value="NZ_BAABIQ010000040.1"/>
</dbReference>
<evidence type="ECO:0000256" key="1">
    <source>
        <dbReference type="SAM" id="Phobius"/>
    </source>
</evidence>
<keyword evidence="1" id="KW-0472">Membrane</keyword>
<dbReference type="InterPro" id="IPR032508">
    <property type="entry name" value="FecR_C"/>
</dbReference>
<sequence>MNPNKRYHELAAKWLNKTISKEEMEEFSTWYDQFSDEEFYIPEAFATSEKKHKQRMLNHIEKAIHSKPAMRSRKIWIKRIAAAAVLLLATVAAYMGYMQRFVGQSRVADHLNTTIPPGTHRAMLTLANGQQIALSDAPVGTHVEQQGISLAKVSEGLVTLSLATDTTDISSAEETAWNTIDIPRGGEFKIMLPDHSLVYLNSASSISFPTRFSKQERKVILKGEAYFEIEKKTQPFIVDAGLQRIEVLGTKFNVSAYPEENQSSTTLLSGAVRVVTGEDSHLLGHHVMLQPGQQALTRRNDPNIQVSSIDLDEALAWKEGYFIFNNQNMKEIMEQVARWYDIDVSYQGPVENVHFLGVYDRSKSLTKLLNDIELMGKVSFDIIPANQTTKKRRIMVIAN</sequence>
<dbReference type="InterPro" id="IPR012373">
    <property type="entry name" value="Ferrdict_sens_TM"/>
</dbReference>
<protein>
    <submittedName>
        <fullName evidence="4">DUF4974 domain-containing protein</fullName>
    </submittedName>
</protein>
<proteinExistence type="predicted"/>
<evidence type="ECO:0000313" key="4">
    <source>
        <dbReference type="EMBL" id="GAA4799310.1"/>
    </source>
</evidence>
<dbReference type="Pfam" id="PF04773">
    <property type="entry name" value="FecR"/>
    <property type="match status" value="1"/>
</dbReference>
<evidence type="ECO:0000313" key="5">
    <source>
        <dbReference type="Proteomes" id="UP001501411"/>
    </source>
</evidence>
<dbReference type="Pfam" id="PF16344">
    <property type="entry name" value="FecR_C"/>
    <property type="match status" value="1"/>
</dbReference>
<dbReference type="PANTHER" id="PTHR30273">
    <property type="entry name" value="PERIPLASMIC SIGNAL SENSOR AND SIGMA FACTOR ACTIVATOR FECR-RELATED"/>
    <property type="match status" value="1"/>
</dbReference>
<dbReference type="PANTHER" id="PTHR30273:SF2">
    <property type="entry name" value="PROTEIN FECR"/>
    <property type="match status" value="1"/>
</dbReference>
<feature type="transmembrane region" description="Helical" evidence="1">
    <location>
        <begin position="76"/>
        <end position="97"/>
    </location>
</feature>
<comment type="caution">
    <text evidence="4">The sequence shown here is derived from an EMBL/GenBank/DDBJ whole genome shotgun (WGS) entry which is preliminary data.</text>
</comment>
<name>A0ABP9BR71_9SPHI</name>
<reference evidence="5" key="1">
    <citation type="journal article" date="2019" name="Int. J. Syst. Evol. Microbiol.">
        <title>The Global Catalogue of Microorganisms (GCM) 10K type strain sequencing project: providing services to taxonomists for standard genome sequencing and annotation.</title>
        <authorList>
            <consortium name="The Broad Institute Genomics Platform"/>
            <consortium name="The Broad Institute Genome Sequencing Center for Infectious Disease"/>
            <person name="Wu L."/>
            <person name="Ma J."/>
        </authorList>
    </citation>
    <scope>NUCLEOTIDE SEQUENCE [LARGE SCALE GENOMIC DNA]</scope>
    <source>
        <strain evidence="5">JCM 18200</strain>
    </source>
</reference>
<keyword evidence="1" id="KW-0812">Transmembrane</keyword>
<dbReference type="EMBL" id="BAABIQ010000040">
    <property type="protein sequence ID" value="GAA4799310.1"/>
    <property type="molecule type" value="Genomic_DNA"/>
</dbReference>
<feature type="domain" description="FecR protein" evidence="2">
    <location>
        <begin position="180"/>
        <end position="273"/>
    </location>
</feature>
<gene>
    <name evidence="4" type="ORF">GCM10023231_30120</name>
</gene>
<keyword evidence="5" id="KW-1185">Reference proteome</keyword>
<evidence type="ECO:0000259" key="3">
    <source>
        <dbReference type="Pfam" id="PF16344"/>
    </source>
</evidence>
<dbReference type="Proteomes" id="UP001501411">
    <property type="component" value="Unassembled WGS sequence"/>
</dbReference>
<dbReference type="Gene3D" id="3.55.50.30">
    <property type="match status" value="1"/>
</dbReference>
<keyword evidence="1" id="KW-1133">Transmembrane helix</keyword>
<dbReference type="InterPro" id="IPR006860">
    <property type="entry name" value="FecR"/>
</dbReference>
<feature type="domain" description="Protein FecR C-terminal" evidence="3">
    <location>
        <begin position="321"/>
        <end position="382"/>
    </location>
</feature>
<dbReference type="Gene3D" id="2.60.120.1440">
    <property type="match status" value="1"/>
</dbReference>
<accession>A0ABP9BR71</accession>
<organism evidence="4 5">
    <name type="scientific">Olivibacter ginsenosidimutans</name>
    <dbReference type="NCBI Taxonomy" id="1176537"/>
    <lineage>
        <taxon>Bacteria</taxon>
        <taxon>Pseudomonadati</taxon>
        <taxon>Bacteroidota</taxon>
        <taxon>Sphingobacteriia</taxon>
        <taxon>Sphingobacteriales</taxon>
        <taxon>Sphingobacteriaceae</taxon>
        <taxon>Olivibacter</taxon>
    </lineage>
</organism>
<evidence type="ECO:0000259" key="2">
    <source>
        <dbReference type="Pfam" id="PF04773"/>
    </source>
</evidence>